<dbReference type="InterPro" id="IPR009057">
    <property type="entry name" value="Homeodomain-like_sf"/>
</dbReference>
<feature type="DNA-binding region" description="H-T-H motif" evidence="2">
    <location>
        <begin position="39"/>
        <end position="58"/>
    </location>
</feature>
<dbReference type="InterPro" id="IPR001647">
    <property type="entry name" value="HTH_TetR"/>
</dbReference>
<feature type="domain" description="HTH tetR-type" evidence="3">
    <location>
        <begin position="16"/>
        <end position="76"/>
    </location>
</feature>
<dbReference type="EMBL" id="LN868939">
    <property type="protein sequence ID" value="CRY81687.1"/>
    <property type="molecule type" value="Genomic_DNA"/>
</dbReference>
<dbReference type="PRINTS" id="PR00455">
    <property type="entry name" value="HTHTETR"/>
</dbReference>
<dbReference type="GO" id="GO:0000976">
    <property type="term" value="F:transcription cis-regulatory region binding"/>
    <property type="evidence" value="ECO:0007669"/>
    <property type="project" value="TreeGrafter"/>
</dbReference>
<evidence type="ECO:0000256" key="2">
    <source>
        <dbReference type="PROSITE-ProRule" id="PRU00335"/>
    </source>
</evidence>
<evidence type="ECO:0000313" key="5">
    <source>
        <dbReference type="Proteomes" id="UP000057820"/>
    </source>
</evidence>
<dbReference type="PANTHER" id="PTHR30055">
    <property type="entry name" value="HTH-TYPE TRANSCRIPTIONAL REGULATOR RUTR"/>
    <property type="match status" value="1"/>
</dbReference>
<protein>
    <submittedName>
        <fullName evidence="4">HTH-type transcriptional repressor AcnR</fullName>
    </submittedName>
</protein>
<organism evidence="4 5">
    <name type="scientific">Nocardia farcinica</name>
    <dbReference type="NCBI Taxonomy" id="37329"/>
    <lineage>
        <taxon>Bacteria</taxon>
        <taxon>Bacillati</taxon>
        <taxon>Actinomycetota</taxon>
        <taxon>Actinomycetes</taxon>
        <taxon>Mycobacteriales</taxon>
        <taxon>Nocardiaceae</taxon>
        <taxon>Nocardia</taxon>
    </lineage>
</organism>
<dbReference type="InterPro" id="IPR050109">
    <property type="entry name" value="HTH-type_TetR-like_transc_reg"/>
</dbReference>
<evidence type="ECO:0000313" key="4">
    <source>
        <dbReference type="EMBL" id="CRY81687.1"/>
    </source>
</evidence>
<dbReference type="AlphaFoldDB" id="A0A0H5P202"/>
<reference evidence="5" key="1">
    <citation type="submission" date="2015-03" db="EMBL/GenBank/DDBJ databases">
        <authorList>
            <consortium name="Pathogen Informatics"/>
        </authorList>
    </citation>
    <scope>NUCLEOTIDE SEQUENCE [LARGE SCALE GENOMIC DNA]</scope>
    <source>
        <strain evidence="5">NCTC11134</strain>
        <plasmid evidence="5">2</plasmid>
    </source>
</reference>
<evidence type="ECO:0000256" key="1">
    <source>
        <dbReference type="ARBA" id="ARBA00023125"/>
    </source>
</evidence>
<sequence>MTIMATPHEPKQDRSRATRQRLLEATIDCLAEMGWAAATVAVVAERAGVSRGAAQHHFPTREDLITAALEYMFDTRNEQARREAEAMSEQLDGIARTEAVVEGLVESYTSPLFKAALQVWTHAAADPVLRERIVPLEAKFGRASHRRAVEALGVDDSDPVAHHLVQATLDLARGLGLADVLTDDSARRKQIIHQWAVTLHSALHTGVVSVAAEPA</sequence>
<name>A0A0H5P202_NOCFR</name>
<keyword evidence="1 2" id="KW-0238">DNA-binding</keyword>
<dbReference type="PROSITE" id="PS50977">
    <property type="entry name" value="HTH_TETR_2"/>
    <property type="match status" value="1"/>
</dbReference>
<dbReference type="OMA" id="ACQHHFP"/>
<keyword evidence="4" id="KW-0614">Plasmid</keyword>
<dbReference type="Gene3D" id="1.10.357.10">
    <property type="entry name" value="Tetracycline Repressor, domain 2"/>
    <property type="match status" value="1"/>
</dbReference>
<dbReference type="Proteomes" id="UP000057820">
    <property type="component" value="Plasmid 2"/>
</dbReference>
<dbReference type="PANTHER" id="PTHR30055:SF226">
    <property type="entry name" value="HTH-TYPE TRANSCRIPTIONAL REGULATOR PKSA"/>
    <property type="match status" value="1"/>
</dbReference>
<gene>
    <name evidence="4" type="primary">acnR_8</name>
    <name evidence="4" type="ORF">ERS450000_04546</name>
</gene>
<geneLocation type="plasmid" evidence="4">
    <name>2</name>
</geneLocation>
<dbReference type="SUPFAM" id="SSF46689">
    <property type="entry name" value="Homeodomain-like"/>
    <property type="match status" value="1"/>
</dbReference>
<proteinExistence type="predicted"/>
<dbReference type="GO" id="GO:0003700">
    <property type="term" value="F:DNA-binding transcription factor activity"/>
    <property type="evidence" value="ECO:0007669"/>
    <property type="project" value="TreeGrafter"/>
</dbReference>
<dbReference type="KEGG" id="nfr:ERS450000_04546"/>
<accession>A0A0H5P202</accession>
<dbReference type="Pfam" id="PF00440">
    <property type="entry name" value="TetR_N"/>
    <property type="match status" value="1"/>
</dbReference>
<evidence type="ECO:0000259" key="3">
    <source>
        <dbReference type="PROSITE" id="PS50977"/>
    </source>
</evidence>